<dbReference type="CDD" id="cd16492">
    <property type="entry name" value="RING-CH-C4HC3_NFX1-like"/>
    <property type="match status" value="1"/>
</dbReference>
<evidence type="ECO:0000256" key="5">
    <source>
        <dbReference type="ARBA" id="ARBA00022771"/>
    </source>
</evidence>
<dbReference type="EMBL" id="MU853223">
    <property type="protein sequence ID" value="KAK4129301.1"/>
    <property type="molecule type" value="Genomic_DNA"/>
</dbReference>
<dbReference type="SUPFAM" id="SSF82708">
    <property type="entry name" value="R3H domain"/>
    <property type="match status" value="1"/>
</dbReference>
<dbReference type="GO" id="GO:0005634">
    <property type="term" value="C:nucleus"/>
    <property type="evidence" value="ECO:0007669"/>
    <property type="project" value="UniProtKB-SubCell"/>
</dbReference>
<comment type="similarity">
    <text evidence="2">Belongs to the NFX1 family.</text>
</comment>
<dbReference type="SMART" id="SM00393">
    <property type="entry name" value="R3H"/>
    <property type="match status" value="1"/>
</dbReference>
<dbReference type="PANTHER" id="PTHR12360">
    <property type="entry name" value="NUCLEAR TRANSCRIPTION FACTOR, X-BOX BINDING 1 NFX1"/>
    <property type="match status" value="1"/>
</dbReference>
<keyword evidence="5" id="KW-0863">Zinc-finger</keyword>
<dbReference type="GeneID" id="87827068"/>
<evidence type="ECO:0000256" key="4">
    <source>
        <dbReference type="ARBA" id="ARBA00022737"/>
    </source>
</evidence>
<reference evidence="12" key="2">
    <citation type="submission" date="2023-05" db="EMBL/GenBank/DDBJ databases">
        <authorList>
            <consortium name="Lawrence Berkeley National Laboratory"/>
            <person name="Steindorff A."/>
            <person name="Hensen N."/>
            <person name="Bonometti L."/>
            <person name="Westerberg I."/>
            <person name="Brannstrom I.O."/>
            <person name="Guillou S."/>
            <person name="Cros-Aarteil S."/>
            <person name="Calhoun S."/>
            <person name="Haridas S."/>
            <person name="Kuo A."/>
            <person name="Mondo S."/>
            <person name="Pangilinan J."/>
            <person name="Riley R."/>
            <person name="Labutti K."/>
            <person name="Andreopoulos B."/>
            <person name="Lipzen A."/>
            <person name="Chen C."/>
            <person name="Yanf M."/>
            <person name="Daum C."/>
            <person name="Ng V."/>
            <person name="Clum A."/>
            <person name="Ohm R."/>
            <person name="Martin F."/>
            <person name="Silar P."/>
            <person name="Natvig D."/>
            <person name="Lalanne C."/>
            <person name="Gautier V."/>
            <person name="Ament-Velasquez S.L."/>
            <person name="Kruys A."/>
            <person name="Hutchinson M.I."/>
            <person name="Powell A.J."/>
            <person name="Barry K."/>
            <person name="Miller A.N."/>
            <person name="Grigoriev I.V."/>
            <person name="Debuchy R."/>
            <person name="Gladieux P."/>
            <person name="Thoren M.H."/>
            <person name="Johannesson H."/>
        </authorList>
    </citation>
    <scope>NUCLEOTIDE SEQUENCE</scope>
    <source>
        <strain evidence="12">CBS 731.68</strain>
    </source>
</reference>
<dbReference type="InterPro" id="IPR034078">
    <property type="entry name" value="NFX1_fam"/>
</dbReference>
<dbReference type="InterPro" id="IPR000967">
    <property type="entry name" value="Znf_NFX1"/>
</dbReference>
<comment type="subcellular location">
    <subcellularLocation>
        <location evidence="1">Nucleus</location>
    </subcellularLocation>
</comment>
<evidence type="ECO:0000256" key="10">
    <source>
        <dbReference type="SAM" id="MobiDB-lite"/>
    </source>
</evidence>
<name>A0AAN6UCY4_9PEZI</name>
<evidence type="ECO:0000256" key="9">
    <source>
        <dbReference type="ARBA" id="ARBA00023242"/>
    </source>
</evidence>
<keyword evidence="13" id="KW-1185">Reference proteome</keyword>
<organism evidence="12 13">
    <name type="scientific">Parathielavia appendiculata</name>
    <dbReference type="NCBI Taxonomy" id="2587402"/>
    <lineage>
        <taxon>Eukaryota</taxon>
        <taxon>Fungi</taxon>
        <taxon>Dikarya</taxon>
        <taxon>Ascomycota</taxon>
        <taxon>Pezizomycotina</taxon>
        <taxon>Sordariomycetes</taxon>
        <taxon>Sordariomycetidae</taxon>
        <taxon>Sordariales</taxon>
        <taxon>Chaetomiaceae</taxon>
        <taxon>Parathielavia</taxon>
    </lineage>
</organism>
<dbReference type="GO" id="GO:0000977">
    <property type="term" value="F:RNA polymerase II transcription regulatory region sequence-specific DNA binding"/>
    <property type="evidence" value="ECO:0007669"/>
    <property type="project" value="TreeGrafter"/>
</dbReference>
<evidence type="ECO:0000256" key="7">
    <source>
        <dbReference type="ARBA" id="ARBA00023015"/>
    </source>
</evidence>
<keyword evidence="8" id="KW-0804">Transcription</keyword>
<gene>
    <name evidence="12" type="ORF">N657DRAFT_609490</name>
</gene>
<dbReference type="GO" id="GO:0000981">
    <property type="term" value="F:DNA-binding transcription factor activity, RNA polymerase II-specific"/>
    <property type="evidence" value="ECO:0007669"/>
    <property type="project" value="TreeGrafter"/>
</dbReference>
<dbReference type="FunFam" id="3.30.1370.50:FF:000006">
    <property type="entry name" value="NF-X1 finger transcription factor"/>
    <property type="match status" value="1"/>
</dbReference>
<reference evidence="12" key="1">
    <citation type="journal article" date="2023" name="Mol. Phylogenet. Evol.">
        <title>Genome-scale phylogeny and comparative genomics of the fungal order Sordariales.</title>
        <authorList>
            <person name="Hensen N."/>
            <person name="Bonometti L."/>
            <person name="Westerberg I."/>
            <person name="Brannstrom I.O."/>
            <person name="Guillou S."/>
            <person name="Cros-Aarteil S."/>
            <person name="Calhoun S."/>
            <person name="Haridas S."/>
            <person name="Kuo A."/>
            <person name="Mondo S."/>
            <person name="Pangilinan J."/>
            <person name="Riley R."/>
            <person name="LaButti K."/>
            <person name="Andreopoulos B."/>
            <person name="Lipzen A."/>
            <person name="Chen C."/>
            <person name="Yan M."/>
            <person name="Daum C."/>
            <person name="Ng V."/>
            <person name="Clum A."/>
            <person name="Steindorff A."/>
            <person name="Ohm R.A."/>
            <person name="Martin F."/>
            <person name="Silar P."/>
            <person name="Natvig D.O."/>
            <person name="Lalanne C."/>
            <person name="Gautier V."/>
            <person name="Ament-Velasquez S.L."/>
            <person name="Kruys A."/>
            <person name="Hutchinson M.I."/>
            <person name="Powell A.J."/>
            <person name="Barry K."/>
            <person name="Miller A.N."/>
            <person name="Grigoriev I.V."/>
            <person name="Debuchy R."/>
            <person name="Gladieux P."/>
            <person name="Hiltunen Thoren M."/>
            <person name="Johannesson H."/>
        </authorList>
    </citation>
    <scope>NUCLEOTIDE SEQUENCE</scope>
    <source>
        <strain evidence="12">CBS 731.68</strain>
    </source>
</reference>
<evidence type="ECO:0000259" key="11">
    <source>
        <dbReference type="PROSITE" id="PS51061"/>
    </source>
</evidence>
<feature type="region of interest" description="Disordered" evidence="10">
    <location>
        <begin position="1111"/>
        <end position="1190"/>
    </location>
</feature>
<keyword evidence="9" id="KW-0539">Nucleus</keyword>
<dbReference type="Proteomes" id="UP001302602">
    <property type="component" value="Unassembled WGS sequence"/>
</dbReference>
<feature type="region of interest" description="Disordered" evidence="10">
    <location>
        <begin position="1"/>
        <end position="129"/>
    </location>
</feature>
<dbReference type="SMART" id="SM00438">
    <property type="entry name" value="ZnF_NFX"/>
    <property type="match status" value="10"/>
</dbReference>
<keyword evidence="3" id="KW-0479">Metal-binding</keyword>
<feature type="compositionally biased region" description="Acidic residues" evidence="10">
    <location>
        <begin position="1114"/>
        <end position="1123"/>
    </location>
</feature>
<dbReference type="GO" id="GO:0000122">
    <property type="term" value="P:negative regulation of transcription by RNA polymerase II"/>
    <property type="evidence" value="ECO:0007669"/>
    <property type="project" value="TreeGrafter"/>
</dbReference>
<sequence length="1190" mass="129287">MAETPAAAPSQGGSHQGRGGRRGHFRGGRFRAGRRHGPQRSETPGEGSATAHTEPATNASEPVATNRDEAADVTSQRSNHSGRGRGGRGREGGVRRSRGTTAGQRSIVVSHRGGRGPPPVPGAGAGGGSTPGLNVTAAEFVPGQPVPSLIPQPKPQLSSTIMAKSTAADLPTRIHEDIDRRQYECVICTNDVLRNSKVWSCSICWTVTHLHCVKKWYTNQMKEREEHQGPDRPEGWRCPGCNSTLIEQPGPYRCWCGKDVDPKPIAGLPPHTCGQTCSKPRPTCPHQCPLMCHAGPCPPCTLMGPTQSCFCGKHTSTKRCSETDYGKGWSCQEPCGDLLPCGEHHCTQTCHSGLCGSCEVLMPSTCYCGKERREIPCSQRDGVMESFNHGQLKPASDSAEPGSSQWFDGSFRCSNICGRAFDCGHHICQKPCHPQDEPAAHCPLSPDVVTHCPCGKTRLDSMPVEPRRACQDPVPHCDKACNKMLACGHLCPDKCHTGSCAPCTQYADITCRCGRTTAKSVCHQGNVEHPHCFRVCRAQLNCGRHECGDRCCSGEKKAAERRKQKRSANDNIEPEHICLQVCGRQLKCGKHTCQQLCHKGPCMSCPEAIFDEISCACGRTVLQPPQPCGTRQPECRLRCTRARPCGHPSVEHQCHPNETPCPKCPFLVEKPCVCGKKSLKNQPCWFEEGRCGLPCGKKLKCGAHECRKTCHKDGECEDVDISGSHCSQPCGKVRKSCEHTCADQCHAPYACKEDKPCQSKTFITCPCQHRKQEVRCQATKLNPSPNAESFLKCDDECLRLQRNQKLAEALNIDPNTHADDHVPYSDLTLKRFRENIKWAQEQEREFRVFASAPEKRLRFKPMQAHQRAFLHALAEDFGLDSESQDPEPHRHVCVFKTPRFVSAPQKTLAQCLRIAQAAASLGTGTSSIKPRAAAPTQQLQQQPFNALLLKDPRFGLTIDELDAALAPDLATVSRSSPALTFATSFFPSSDEVLIKATLSLTAAAIATSLAPTPQAVESALLSLKATVARTVSRLGLAGAVSLCHVDASSQAITRREGDATAGSNGGWSAVASRGPWRRTVNNKAPVAAAASEQRVPSAFVALRRLEAKKKRAAEEEEQVEEDWLAAVEKEERERSGSEEGEGGSRSGSEEGVAQGVEGIVREKRDGSPEVKQEDMQVDTVSVAPEVAVDV</sequence>
<evidence type="ECO:0000256" key="6">
    <source>
        <dbReference type="ARBA" id="ARBA00022833"/>
    </source>
</evidence>
<dbReference type="Pfam" id="PF01422">
    <property type="entry name" value="zf-NF-X1"/>
    <property type="match status" value="7"/>
</dbReference>
<dbReference type="RefSeq" id="XP_062653072.1">
    <property type="nucleotide sequence ID" value="XM_062790298.1"/>
</dbReference>
<dbReference type="CDD" id="cd06006">
    <property type="entry name" value="R3H_unknown_2"/>
    <property type="match status" value="1"/>
</dbReference>
<evidence type="ECO:0000256" key="3">
    <source>
        <dbReference type="ARBA" id="ARBA00022723"/>
    </source>
</evidence>
<dbReference type="InterPro" id="IPR034077">
    <property type="entry name" value="R3H_FAP1"/>
</dbReference>
<feature type="compositionally biased region" description="Basic and acidic residues" evidence="10">
    <location>
        <begin position="1127"/>
        <end position="1137"/>
    </location>
</feature>
<dbReference type="InterPro" id="IPR036867">
    <property type="entry name" value="R3H_dom_sf"/>
</dbReference>
<feature type="domain" description="R3H" evidence="11">
    <location>
        <begin position="836"/>
        <end position="898"/>
    </location>
</feature>
<protein>
    <recommendedName>
        <fullName evidence="11">R3H domain-containing protein</fullName>
    </recommendedName>
</protein>
<dbReference type="PANTHER" id="PTHR12360:SF12">
    <property type="entry name" value="TRANSCRIPTIONAL REPRESSOR NF-X1"/>
    <property type="match status" value="1"/>
</dbReference>
<dbReference type="Gene3D" id="3.30.1370.50">
    <property type="entry name" value="R3H-like domain"/>
    <property type="match status" value="1"/>
</dbReference>
<feature type="region of interest" description="Disordered" evidence="10">
    <location>
        <begin position="1055"/>
        <end position="1076"/>
    </location>
</feature>
<evidence type="ECO:0000256" key="8">
    <source>
        <dbReference type="ARBA" id="ARBA00023163"/>
    </source>
</evidence>
<keyword evidence="7" id="KW-0805">Transcription regulation</keyword>
<evidence type="ECO:0000256" key="1">
    <source>
        <dbReference type="ARBA" id="ARBA00004123"/>
    </source>
</evidence>
<accession>A0AAN6UCY4</accession>
<dbReference type="AlphaFoldDB" id="A0AAN6UCY4"/>
<evidence type="ECO:0000313" key="13">
    <source>
        <dbReference type="Proteomes" id="UP001302602"/>
    </source>
</evidence>
<dbReference type="CDD" id="cd06008">
    <property type="entry name" value="NF-X1-zinc-finger"/>
    <property type="match status" value="6"/>
</dbReference>
<keyword evidence="6" id="KW-0862">Zinc</keyword>
<comment type="caution">
    <text evidence="12">The sequence shown here is derived from an EMBL/GenBank/DDBJ whole genome shotgun (WGS) entry which is preliminary data.</text>
</comment>
<proteinExistence type="inferred from homology"/>
<dbReference type="GO" id="GO:0008270">
    <property type="term" value="F:zinc ion binding"/>
    <property type="evidence" value="ECO:0007669"/>
    <property type="project" value="UniProtKB-KW"/>
</dbReference>
<evidence type="ECO:0000256" key="2">
    <source>
        <dbReference type="ARBA" id="ARBA00007269"/>
    </source>
</evidence>
<feature type="compositionally biased region" description="Basic and acidic residues" evidence="10">
    <location>
        <begin position="1159"/>
        <end position="1174"/>
    </location>
</feature>
<feature type="compositionally biased region" description="Basic residues" evidence="10">
    <location>
        <begin position="18"/>
        <end position="38"/>
    </location>
</feature>
<dbReference type="PROSITE" id="PS51061">
    <property type="entry name" value="R3H"/>
    <property type="match status" value="1"/>
</dbReference>
<dbReference type="InterPro" id="IPR001374">
    <property type="entry name" value="R3H_dom"/>
</dbReference>
<dbReference type="Pfam" id="PF01424">
    <property type="entry name" value="R3H"/>
    <property type="match status" value="1"/>
</dbReference>
<evidence type="ECO:0000313" key="12">
    <source>
        <dbReference type="EMBL" id="KAK4129301.1"/>
    </source>
</evidence>
<keyword evidence="4" id="KW-0677">Repeat</keyword>